<keyword evidence="2" id="KW-1185">Reference proteome</keyword>
<evidence type="ECO:0000313" key="1">
    <source>
        <dbReference type="EMBL" id="SFL96186.1"/>
    </source>
</evidence>
<accession>A0A1I4LZJ2</accession>
<dbReference type="Pfam" id="PF12389">
    <property type="entry name" value="Peptidase_M73"/>
    <property type="match status" value="1"/>
</dbReference>
<sequence length="206" mass="20749">MSKKTRTSTARKVVGSLGVIGTAAAVAGLGTFGTFTDSTAPVSTQVQSGTVSIDLAQGPIAIPASTTGFVPGDTMSRLVTLRNDGGSALSSVTLSVTPSKSNVLTTDKTNGLQLSLQACSGTWTQGGAPNAPTYTCTNGTTRNLVAPGGVARTNEALVTPASLNPGGADQLVFTISLPTSANNNFQGLDTQLSLVFEGTQRNGTAR</sequence>
<proteinExistence type="predicted"/>
<reference evidence="1 2" key="1">
    <citation type="submission" date="2016-10" db="EMBL/GenBank/DDBJ databases">
        <authorList>
            <person name="de Groot N.N."/>
        </authorList>
    </citation>
    <scope>NUCLEOTIDE SEQUENCE [LARGE SCALE GENOMIC DNA]</scope>
    <source>
        <strain evidence="1 2">DSM 45317</strain>
    </source>
</reference>
<name>A0A1I4LZJ2_9ACTN</name>
<dbReference type="InParanoid" id="A0A1I4LZJ2"/>
<dbReference type="AlphaFoldDB" id="A0A1I4LZJ2"/>
<gene>
    <name evidence="1" type="ORF">SAMN04488085_1323</name>
</gene>
<protein>
    <submittedName>
        <fullName evidence="1">Camelysin metallo-endopeptidase</fullName>
    </submittedName>
</protein>
<dbReference type="RefSeq" id="WP_177212970.1">
    <property type="nucleotide sequence ID" value="NZ_FOSW01000032.1"/>
</dbReference>
<organism evidence="1 2">
    <name type="scientific">Geodermatophilus ruber</name>
    <dbReference type="NCBI Taxonomy" id="504800"/>
    <lineage>
        <taxon>Bacteria</taxon>
        <taxon>Bacillati</taxon>
        <taxon>Actinomycetota</taxon>
        <taxon>Actinomycetes</taxon>
        <taxon>Geodermatophilales</taxon>
        <taxon>Geodermatophilaceae</taxon>
        <taxon>Geodermatophilus</taxon>
    </lineage>
</organism>
<dbReference type="InterPro" id="IPR022121">
    <property type="entry name" value="Peptidase_M73_camelysin"/>
</dbReference>
<dbReference type="Proteomes" id="UP000199152">
    <property type="component" value="Unassembled WGS sequence"/>
</dbReference>
<dbReference type="STRING" id="504800.SAMN04488085_1323"/>
<evidence type="ECO:0000313" key="2">
    <source>
        <dbReference type="Proteomes" id="UP000199152"/>
    </source>
</evidence>
<dbReference type="EMBL" id="FOSW01000032">
    <property type="protein sequence ID" value="SFL96186.1"/>
    <property type="molecule type" value="Genomic_DNA"/>
</dbReference>